<dbReference type="EMBL" id="CP030032">
    <property type="protein sequence ID" value="AWV89511.1"/>
    <property type="molecule type" value="Genomic_DNA"/>
</dbReference>
<dbReference type="AlphaFoldDB" id="A0A2Z4FKK8"/>
<dbReference type="PANTHER" id="PTHR21530">
    <property type="entry name" value="PHEROMONE SHUTDOWN PROTEIN"/>
    <property type="match status" value="1"/>
</dbReference>
<reference evidence="1 2" key="1">
    <citation type="submission" date="2018-06" db="EMBL/GenBank/DDBJ databases">
        <title>Lujinxingia sediminis gen. nov. sp. nov., a new facultative anaerobic member of the class Deltaproteobacteria, and proposal of Lujinxingaceae fam. nov.</title>
        <authorList>
            <person name="Guo L.-Y."/>
            <person name="Li C.-M."/>
            <person name="Wang S."/>
            <person name="Du Z.-J."/>
        </authorList>
    </citation>
    <scope>NUCLEOTIDE SEQUENCE [LARGE SCALE GENOMIC DNA]</scope>
    <source>
        <strain evidence="1 2">FA350</strain>
    </source>
</reference>
<dbReference type="InterPro" id="IPR046345">
    <property type="entry name" value="TraB_PrgY-like"/>
</dbReference>
<dbReference type="InterPro" id="IPR002816">
    <property type="entry name" value="TraB/PrgY/GumN_fam"/>
</dbReference>
<dbReference type="InterPro" id="IPR005230">
    <property type="entry name" value="TraB_bac"/>
</dbReference>
<organism evidence="1 2">
    <name type="scientific">Bradymonas sediminis</name>
    <dbReference type="NCBI Taxonomy" id="1548548"/>
    <lineage>
        <taxon>Bacteria</taxon>
        <taxon>Deltaproteobacteria</taxon>
        <taxon>Bradymonadales</taxon>
        <taxon>Bradymonadaceae</taxon>
        <taxon>Bradymonas</taxon>
    </lineage>
</organism>
<dbReference type="CDD" id="cd14726">
    <property type="entry name" value="TraB_PrgY-like"/>
    <property type="match status" value="1"/>
</dbReference>
<dbReference type="RefSeq" id="WP_111334210.1">
    <property type="nucleotide sequence ID" value="NZ_CP030032.1"/>
</dbReference>
<dbReference type="Proteomes" id="UP000249799">
    <property type="component" value="Chromosome"/>
</dbReference>
<evidence type="ECO:0000313" key="2">
    <source>
        <dbReference type="Proteomes" id="UP000249799"/>
    </source>
</evidence>
<proteinExistence type="predicted"/>
<dbReference type="OrthoDB" id="9809330at2"/>
<dbReference type="Pfam" id="PF01963">
    <property type="entry name" value="TraB_PrgY_gumN"/>
    <property type="match status" value="1"/>
</dbReference>
<dbReference type="PANTHER" id="PTHR21530:SF7">
    <property type="entry name" value="TRAB DOMAIN-CONTAINING PROTEIN"/>
    <property type="match status" value="1"/>
</dbReference>
<gene>
    <name evidence="1" type="ORF">DN745_09220</name>
</gene>
<sequence>MNQATSDLPVDLTEGDITRIQLGETEILLVGTAHISQESVDIVVSTIAAEKPDVVAVELDQERFDSMRSEQNWEDLDLLQIIKNKQLTFLLARLALGSFQKRMGGHTGVKPGAEMAAAIDAAEADQMGVELIDRNIRTTLLRAWRTTAWWKRAELVMALMLGVFQKGEVNEEELSDLREMENISTILDQLGEEMPDVKKVLVDERDTYMAYKLANIDAKKVVAVVGAAHKPGILRQIREQISDEHMTTIDTVPPKGSWGKALTWLFPVLVVGLFVWGFFNADATQLKNAALAWILANGIFAALGTAIALAHPLTIIAAFIAAPITSLHPGIGAGMVTALVQTLVAGPKVGDFQTIGDDISSWKGWWTNRLGRVLLVFIFSGMGSSLGTFVALGWLKNLI</sequence>
<dbReference type="KEGG" id="bsed:DN745_09220"/>
<keyword evidence="2" id="KW-1185">Reference proteome</keyword>
<dbReference type="NCBIfam" id="TIGR00261">
    <property type="entry name" value="traB"/>
    <property type="match status" value="1"/>
</dbReference>
<protein>
    <submittedName>
        <fullName evidence="1">TraB family protein</fullName>
    </submittedName>
</protein>
<accession>A0A2Z4FKK8</accession>
<evidence type="ECO:0000313" key="1">
    <source>
        <dbReference type="EMBL" id="AWV89511.1"/>
    </source>
</evidence>
<name>A0A2Z4FKK8_9DELT</name>